<organism evidence="12 13">
    <name type="scientific">Helicobacter ganmani</name>
    <dbReference type="NCBI Taxonomy" id="60246"/>
    <lineage>
        <taxon>Bacteria</taxon>
        <taxon>Pseudomonadati</taxon>
        <taxon>Campylobacterota</taxon>
        <taxon>Epsilonproteobacteria</taxon>
        <taxon>Campylobacterales</taxon>
        <taxon>Helicobacteraceae</taxon>
        <taxon>Helicobacter</taxon>
    </lineage>
</organism>
<evidence type="ECO:0000256" key="7">
    <source>
        <dbReference type="RuleBase" id="RU004326"/>
    </source>
</evidence>
<feature type="domain" description="Alpha-D-phosphohexomutase alpha/beta/alpha" evidence="9">
    <location>
        <begin position="6"/>
        <end position="122"/>
    </location>
</feature>
<dbReference type="InterPro" id="IPR005845">
    <property type="entry name" value="A-D-PHexomutase_a/b/a-II"/>
</dbReference>
<dbReference type="GO" id="GO:0000287">
    <property type="term" value="F:magnesium ion binding"/>
    <property type="evidence" value="ECO:0007669"/>
    <property type="project" value="InterPro"/>
</dbReference>
<dbReference type="Pfam" id="PF02878">
    <property type="entry name" value="PGM_PMM_I"/>
    <property type="match status" value="1"/>
</dbReference>
<dbReference type="GeneID" id="82535358"/>
<dbReference type="Gene3D" id="3.30.310.50">
    <property type="entry name" value="Alpha-D-phosphohexomutase, C-terminal domain"/>
    <property type="match status" value="1"/>
</dbReference>
<gene>
    <name evidence="12" type="ORF">CQA43_03555</name>
</gene>
<dbReference type="SUPFAM" id="SSF53738">
    <property type="entry name" value="Phosphoglucomutase, first 3 domains"/>
    <property type="match status" value="3"/>
</dbReference>
<evidence type="ECO:0000259" key="9">
    <source>
        <dbReference type="Pfam" id="PF02878"/>
    </source>
</evidence>
<feature type="domain" description="Alpha-D-phosphohexomutase alpha/beta/alpha" evidence="11">
    <location>
        <begin position="271"/>
        <end position="377"/>
    </location>
</feature>
<evidence type="ECO:0000256" key="1">
    <source>
        <dbReference type="ARBA" id="ARBA00001946"/>
    </source>
</evidence>
<evidence type="ECO:0000259" key="10">
    <source>
        <dbReference type="Pfam" id="PF02879"/>
    </source>
</evidence>
<evidence type="ECO:0000259" key="8">
    <source>
        <dbReference type="Pfam" id="PF00408"/>
    </source>
</evidence>
<evidence type="ECO:0000256" key="2">
    <source>
        <dbReference type="ARBA" id="ARBA00010231"/>
    </source>
</evidence>
<dbReference type="RefSeq" id="WP_115551228.1">
    <property type="nucleotide sequence ID" value="NZ_CAOPYK010000008.1"/>
</dbReference>
<comment type="similarity">
    <text evidence="2 7">Belongs to the phosphohexose mutase family.</text>
</comment>
<dbReference type="Gene3D" id="3.40.120.10">
    <property type="entry name" value="Alpha-D-Glucose-1,6-Bisphosphate, subunit A, domain 3"/>
    <property type="match status" value="3"/>
</dbReference>
<dbReference type="CDD" id="cd03089">
    <property type="entry name" value="PMM_PGM"/>
    <property type="match status" value="1"/>
</dbReference>
<dbReference type="PROSITE" id="PS00710">
    <property type="entry name" value="PGM_PMM"/>
    <property type="match status" value="1"/>
</dbReference>
<comment type="caution">
    <text evidence="12">The sequence shown here is derived from an EMBL/GenBank/DDBJ whole genome shotgun (WGS) entry which is preliminary data.</text>
</comment>
<dbReference type="OrthoDB" id="9803322at2"/>
<dbReference type="Pfam" id="PF00408">
    <property type="entry name" value="PGM_PMM_IV"/>
    <property type="match status" value="1"/>
</dbReference>
<dbReference type="InterPro" id="IPR016066">
    <property type="entry name" value="A-D-PHexomutase_CS"/>
</dbReference>
<evidence type="ECO:0000313" key="12">
    <source>
        <dbReference type="EMBL" id="RDU63904.1"/>
    </source>
</evidence>
<dbReference type="Pfam" id="PF02879">
    <property type="entry name" value="PGM_PMM_II"/>
    <property type="match status" value="1"/>
</dbReference>
<dbReference type="InterPro" id="IPR005843">
    <property type="entry name" value="A-D-PHexomutase_C"/>
</dbReference>
<keyword evidence="13" id="KW-1185">Reference proteome</keyword>
<dbReference type="Pfam" id="PF02880">
    <property type="entry name" value="PGM_PMM_III"/>
    <property type="match status" value="1"/>
</dbReference>
<dbReference type="SUPFAM" id="SSF55957">
    <property type="entry name" value="Phosphoglucomutase, C-terminal domain"/>
    <property type="match status" value="1"/>
</dbReference>
<dbReference type="PRINTS" id="PR00509">
    <property type="entry name" value="PGMPMM"/>
</dbReference>
<dbReference type="InterPro" id="IPR005846">
    <property type="entry name" value="A-D-PHexomutase_a/b/a-III"/>
</dbReference>
<dbReference type="InterPro" id="IPR005841">
    <property type="entry name" value="Alpha-D-phosphohexomutase_SF"/>
</dbReference>
<reference evidence="12 13" key="1">
    <citation type="submission" date="2018-04" db="EMBL/GenBank/DDBJ databases">
        <title>Novel Campyloabacter and Helicobacter Species and Strains.</title>
        <authorList>
            <person name="Mannion A.J."/>
            <person name="Shen Z."/>
            <person name="Fox J.G."/>
        </authorList>
    </citation>
    <scope>NUCLEOTIDE SEQUENCE [LARGE SCALE GENOMIC DNA]</scope>
    <source>
        <strain evidence="12 13">MIT 99-5101</strain>
    </source>
</reference>
<dbReference type="InterPro" id="IPR005844">
    <property type="entry name" value="A-D-PHexomutase_a/b/a-I"/>
</dbReference>
<evidence type="ECO:0000256" key="3">
    <source>
        <dbReference type="ARBA" id="ARBA00022553"/>
    </source>
</evidence>
<feature type="domain" description="Alpha-D-phosphohexomutase C-terminal" evidence="8">
    <location>
        <begin position="381"/>
        <end position="463"/>
    </location>
</feature>
<accession>A0A3D8IGS1</accession>
<dbReference type="AlphaFoldDB" id="A0A3D8IGS1"/>
<name>A0A3D8IGS1_9HELI</name>
<evidence type="ECO:0000259" key="11">
    <source>
        <dbReference type="Pfam" id="PF02880"/>
    </source>
</evidence>
<comment type="cofactor">
    <cofactor evidence="1">
        <name>Mg(2+)</name>
        <dbReference type="ChEBI" id="CHEBI:18420"/>
    </cofactor>
</comment>
<evidence type="ECO:0000256" key="5">
    <source>
        <dbReference type="ARBA" id="ARBA00022842"/>
    </source>
</evidence>
<dbReference type="EMBL" id="NXLS01000002">
    <property type="protein sequence ID" value="RDU63904.1"/>
    <property type="molecule type" value="Genomic_DNA"/>
</dbReference>
<dbReference type="Proteomes" id="UP000256650">
    <property type="component" value="Unassembled WGS sequence"/>
</dbReference>
<dbReference type="GO" id="GO:0016868">
    <property type="term" value="F:intramolecular phosphotransferase activity"/>
    <property type="evidence" value="ECO:0007669"/>
    <property type="project" value="InterPro"/>
</dbReference>
<evidence type="ECO:0000256" key="4">
    <source>
        <dbReference type="ARBA" id="ARBA00022723"/>
    </source>
</evidence>
<keyword evidence="3" id="KW-0597">Phosphoprotein</keyword>
<proteinExistence type="inferred from homology"/>
<sequence>MQKLTIFREYDIRGIYNEDLTRENVTRIGYLLGLELQKRGGRNLGVGYDARVHSEIIFDWFCQGVFASGACAYNLGRIPTPVGYFALYSEFEVQSQTLQLEGSVMITGSHNPPKYNGFKITLCKEPFFGDAIYALEKDFYTLEFEEVAKKIPKNTIPQKLNVLDLYVDYLANEFAHLKGFDLPISMDCGNGIAGVGIARILERLDIRFKGLFLEPDGNFPHHHPDPSEEKNLQDLKTEVAARGGIGFAFDGDGDRLAVIKHTREGGKVYKGDELAIIFAQTIPHPIIIGEVKCSLNMYESIDRIGQSIMYKTGHSNLKVKLKESGAHMAFEVSGHIFFNDRYFGYDDATYAALRVIELLKTKGLEFDKVLESLPKLYSTDEIKIQTSEEEKFAQVERLKEILNDVSKLPANFPKIVKIISIDGVRVIFEEGWGLVRASNTTPVLVTRFEAKSKEAVAMYQRALLALLDNFKKEEQ</sequence>
<protein>
    <submittedName>
        <fullName evidence="12">Phosphomannomutase/phosphoglucomutase</fullName>
    </submittedName>
</protein>
<dbReference type="InterPro" id="IPR036900">
    <property type="entry name" value="A-D-PHexomutase_C_sf"/>
</dbReference>
<dbReference type="PANTHER" id="PTHR43771">
    <property type="entry name" value="PHOSPHOMANNOMUTASE"/>
    <property type="match status" value="1"/>
</dbReference>
<dbReference type="PANTHER" id="PTHR43771:SF2">
    <property type="entry name" value="PHOSPHOMANNOMUTASE_PHOSPHOGLUCOMUTASE"/>
    <property type="match status" value="1"/>
</dbReference>
<evidence type="ECO:0000313" key="13">
    <source>
        <dbReference type="Proteomes" id="UP000256650"/>
    </source>
</evidence>
<keyword evidence="4 7" id="KW-0479">Metal-binding</keyword>
<dbReference type="GO" id="GO:0005975">
    <property type="term" value="P:carbohydrate metabolic process"/>
    <property type="evidence" value="ECO:0007669"/>
    <property type="project" value="InterPro"/>
</dbReference>
<keyword evidence="6" id="KW-0413">Isomerase</keyword>
<dbReference type="InterPro" id="IPR016055">
    <property type="entry name" value="A-D-PHexomutase_a/b/a-I/II/III"/>
</dbReference>
<evidence type="ECO:0000256" key="6">
    <source>
        <dbReference type="ARBA" id="ARBA00023235"/>
    </source>
</evidence>
<keyword evidence="5 7" id="KW-0460">Magnesium</keyword>
<feature type="domain" description="Alpha-D-phosphohexomutase alpha/beta/alpha" evidence="10">
    <location>
        <begin position="166"/>
        <end position="262"/>
    </location>
</feature>